<gene>
    <name evidence="1" type="ORF">FM104_04665</name>
</gene>
<reference evidence="1 2" key="1">
    <citation type="submission" date="2017-02" db="EMBL/GenBank/DDBJ databases">
        <authorList>
            <person name="Peterson S.W."/>
        </authorList>
    </citation>
    <scope>NUCLEOTIDE SEQUENCE [LARGE SCALE GENOMIC DNA]</scope>
    <source>
        <strain evidence="1 2">B Mb 05.01</strain>
    </source>
</reference>
<evidence type="ECO:0000313" key="1">
    <source>
        <dbReference type="EMBL" id="SJN24966.1"/>
    </source>
</evidence>
<keyword evidence="2" id="KW-1185">Reference proteome</keyword>
<sequence length="195" mass="21841">MGKARAAKAARKLERDRWADVELWHGGIGGLSVGSEVVPPADQEIDDPMRSSLYLAEARADRVYFTSDRDLARVFASAVLKGRGSGAVYRVRPVGNVLTDPDFPTVGYHARRALILDVEDQTEPMTSEDEQRVQSAYMTWDDGRPMYDADGRIQITWQMEELGLTQAVLDQRLPRWVHPEVAMSRVSAALGQRRV</sequence>
<name>A0A1R4IYK0_9MICO</name>
<protein>
    <submittedName>
        <fullName evidence="1">Uncharacterized protein</fullName>
    </submittedName>
</protein>
<dbReference type="EMBL" id="FUKO01000014">
    <property type="protein sequence ID" value="SJN24966.1"/>
    <property type="molecule type" value="Genomic_DNA"/>
</dbReference>
<dbReference type="Gene3D" id="3.20.170.40">
    <property type="entry name" value="Rifampin ADP-ribosyltransferase domain"/>
    <property type="match status" value="1"/>
</dbReference>
<dbReference type="InterPro" id="IPR038611">
    <property type="entry name" value="Arr_sf"/>
</dbReference>
<accession>A0A1R4IYK0</accession>
<proteinExistence type="predicted"/>
<dbReference type="OrthoDB" id="5060955at2"/>
<evidence type="ECO:0000313" key="2">
    <source>
        <dbReference type="Proteomes" id="UP000196320"/>
    </source>
</evidence>
<dbReference type="AlphaFoldDB" id="A0A1R4IYK0"/>
<dbReference type="Proteomes" id="UP000196320">
    <property type="component" value="Unassembled WGS sequence"/>
</dbReference>
<dbReference type="RefSeq" id="WP_087130312.1">
    <property type="nucleotide sequence ID" value="NZ_FUKO01000014.1"/>
</dbReference>
<organism evidence="1 2">
    <name type="scientific">Microbacterium esteraromaticum</name>
    <dbReference type="NCBI Taxonomy" id="57043"/>
    <lineage>
        <taxon>Bacteria</taxon>
        <taxon>Bacillati</taxon>
        <taxon>Actinomycetota</taxon>
        <taxon>Actinomycetes</taxon>
        <taxon>Micrococcales</taxon>
        <taxon>Microbacteriaceae</taxon>
        <taxon>Microbacterium</taxon>
    </lineage>
</organism>